<dbReference type="GO" id="GO:0006313">
    <property type="term" value="P:DNA transposition"/>
    <property type="evidence" value="ECO:0007669"/>
    <property type="project" value="InterPro"/>
</dbReference>
<organism evidence="2 3">
    <name type="scientific">Paraburkholderia sacchari</name>
    <dbReference type="NCBI Taxonomy" id="159450"/>
    <lineage>
        <taxon>Bacteria</taxon>
        <taxon>Pseudomonadati</taxon>
        <taxon>Pseudomonadota</taxon>
        <taxon>Betaproteobacteria</taxon>
        <taxon>Burkholderiales</taxon>
        <taxon>Burkholderiaceae</taxon>
        <taxon>Paraburkholderia</taxon>
    </lineage>
</organism>
<dbReference type="InterPro" id="IPR009057">
    <property type="entry name" value="Homeodomain-like_sf"/>
</dbReference>
<name>A0A8T6Z5C1_9BURK</name>
<dbReference type="EMBL" id="JTDB02000001">
    <property type="protein sequence ID" value="NLP60115.1"/>
    <property type="molecule type" value="Genomic_DNA"/>
</dbReference>
<dbReference type="Pfam" id="PF01527">
    <property type="entry name" value="HTH_Tnp_1"/>
    <property type="match status" value="1"/>
</dbReference>
<feature type="coiled-coil region" evidence="1">
    <location>
        <begin position="49"/>
        <end position="76"/>
    </location>
</feature>
<dbReference type="OrthoDB" id="9816028at2"/>
<dbReference type="AlphaFoldDB" id="A0A8T6Z5C1"/>
<keyword evidence="3" id="KW-1185">Reference proteome</keyword>
<reference evidence="2" key="1">
    <citation type="journal article" date="2015" name="Genome Announc.">
        <title>Draft Genome Sequence of the Polyhydroxyalkanoate-Producing Bacterium Burkholderia sacchari LMG 19450 Isolated from Brazilian Sugarcane Plantation Soil.</title>
        <authorList>
            <person name="Alexandrino P.M."/>
            <person name="Mendonca T.T."/>
            <person name="Guaman Bautista L.P."/>
            <person name="Cherix J."/>
            <person name="Lozano-Sakalauskas G.C."/>
            <person name="Fujita A."/>
            <person name="Ramos Filho E."/>
            <person name="Long P."/>
            <person name="Padilla G."/>
            <person name="Taciro M.K."/>
            <person name="Gomez J.G."/>
            <person name="Silva L.F."/>
        </authorList>
    </citation>
    <scope>NUCLEOTIDE SEQUENCE</scope>
    <source>
        <strain evidence="2">LMG 19450</strain>
    </source>
</reference>
<evidence type="ECO:0000256" key="1">
    <source>
        <dbReference type="SAM" id="Coils"/>
    </source>
</evidence>
<dbReference type="SUPFAM" id="SSF46689">
    <property type="entry name" value="Homeodomain-like"/>
    <property type="match status" value="1"/>
</dbReference>
<dbReference type="GO" id="GO:0004803">
    <property type="term" value="F:transposase activity"/>
    <property type="evidence" value="ECO:0007669"/>
    <property type="project" value="InterPro"/>
</dbReference>
<dbReference type="InterPro" id="IPR052546">
    <property type="entry name" value="Transposase_8_domain"/>
</dbReference>
<dbReference type="InterPro" id="IPR002514">
    <property type="entry name" value="Transposase_8"/>
</dbReference>
<dbReference type="PANTHER" id="PTHR33609">
    <property type="entry name" value="LOW CALCIUM RESPONSE LOCUS PROTEIN S"/>
    <property type="match status" value="1"/>
</dbReference>
<accession>A0A8T6Z5C1</accession>
<evidence type="ECO:0000313" key="2">
    <source>
        <dbReference type="EMBL" id="NLP60115.1"/>
    </source>
</evidence>
<sequence>MKKSRFSEEQIIGGLREAEAGMKVSDVCRKHGISDATFYTWRSRYGDIDVSETRRLRQLEEENQRLKRLVAEQALDIQVCEQGTTFSKCQSQIGEAEVISFNHSKNRCIDRTRFLALYAGLDDQSHSTSDRLATSPA</sequence>
<reference evidence="2" key="2">
    <citation type="submission" date="2020-04" db="EMBL/GenBank/DDBJ databases">
        <authorList>
            <person name="Alexandrino P."/>
            <person name="Mendonca T."/>
            <person name="Guaman L."/>
            <person name="Cherix J."/>
            <person name="Lozano-Sakalauskas G."/>
            <person name="Fujita A."/>
            <person name="Filho E.R."/>
            <person name="Long P."/>
            <person name="Padilla G."/>
            <person name="Taciro M.K."/>
            <person name="Gomez J.G."/>
            <person name="Silva L.F."/>
            <person name="Torres M."/>
        </authorList>
    </citation>
    <scope>NUCLEOTIDE SEQUENCE</scope>
    <source>
        <strain evidence="2">LMG 19450</strain>
    </source>
</reference>
<evidence type="ECO:0000313" key="3">
    <source>
        <dbReference type="Proteomes" id="UP000030460"/>
    </source>
</evidence>
<dbReference type="PANTHER" id="PTHR33609:SF1">
    <property type="entry name" value="TRANSPOSASE"/>
    <property type="match status" value="1"/>
</dbReference>
<dbReference type="GO" id="GO:0003677">
    <property type="term" value="F:DNA binding"/>
    <property type="evidence" value="ECO:0007669"/>
    <property type="project" value="InterPro"/>
</dbReference>
<proteinExistence type="predicted"/>
<dbReference type="Proteomes" id="UP000030460">
    <property type="component" value="Unassembled WGS sequence"/>
</dbReference>
<protein>
    <submittedName>
        <fullName evidence="2">Transposase</fullName>
    </submittedName>
</protein>
<comment type="caution">
    <text evidence="2">The sequence shown here is derived from an EMBL/GenBank/DDBJ whole genome shotgun (WGS) entry which is preliminary data.</text>
</comment>
<gene>
    <name evidence="2" type="ORF">NH14_002910</name>
</gene>
<keyword evidence="1" id="KW-0175">Coiled coil</keyword>